<dbReference type="Pfam" id="PF05721">
    <property type="entry name" value="PhyH"/>
    <property type="match status" value="1"/>
</dbReference>
<dbReference type="Proteomes" id="UP000603865">
    <property type="component" value="Unassembled WGS sequence"/>
</dbReference>
<dbReference type="AlphaFoldDB" id="A0A918F2K2"/>
<reference evidence="1" key="2">
    <citation type="submission" date="2020-09" db="EMBL/GenBank/DDBJ databases">
        <authorList>
            <person name="Sun Q."/>
            <person name="Ohkuma M."/>
        </authorList>
    </citation>
    <scope>NUCLEOTIDE SEQUENCE</scope>
    <source>
        <strain evidence="1">JCM 31311</strain>
    </source>
</reference>
<dbReference type="GO" id="GO:0005506">
    <property type="term" value="F:iron ion binding"/>
    <property type="evidence" value="ECO:0007669"/>
    <property type="project" value="UniProtKB-ARBA"/>
</dbReference>
<evidence type="ECO:0000313" key="1">
    <source>
        <dbReference type="EMBL" id="GGR01298.1"/>
    </source>
</evidence>
<dbReference type="GO" id="GO:0016706">
    <property type="term" value="F:2-oxoglutarate-dependent dioxygenase activity"/>
    <property type="evidence" value="ECO:0007669"/>
    <property type="project" value="UniProtKB-ARBA"/>
</dbReference>
<name>A0A918F2K2_9DEIO</name>
<sequence>MTSHTHDHAEQVLPFQMSTAAPQPAPSAPRTPLHLTPEQVRFYDENGYLVLRNFASTEQVAALRAASEGWMEAGQQAGPANAGSDYNFAKRAVGEVLYRVNYVHSKTPDGPNASLAFLGSPEVLSVAESLCGPNFVPTYESLVFKQEGDGEQIPWHQDAVHPRKWRIFNLGLYLDSSTIGAGALRVVPGSQRQILDVCTIREQFGWDAPEVIQVEMQPGDALLHDVMVLHGSEATSGNALRRTLYFEFRAAEQIAEEGPWDSEWVERRLRLIPLALEAQQQAHPDAAPFDWQPDEALKPTRLADAQEELKVAHSSHTPGMWCSAGDAVKFAKPTDS</sequence>
<dbReference type="EMBL" id="BMQL01000004">
    <property type="protein sequence ID" value="GGR01298.1"/>
    <property type="molecule type" value="Genomic_DNA"/>
</dbReference>
<evidence type="ECO:0008006" key="3">
    <source>
        <dbReference type="Google" id="ProtNLM"/>
    </source>
</evidence>
<dbReference type="Gene3D" id="2.60.120.620">
    <property type="entry name" value="q2cbj1_9rhob like domain"/>
    <property type="match status" value="1"/>
</dbReference>
<dbReference type="RefSeq" id="WP_189088678.1">
    <property type="nucleotide sequence ID" value="NZ_BMQL01000004.1"/>
</dbReference>
<dbReference type="PANTHER" id="PTHR20883">
    <property type="entry name" value="PHYTANOYL-COA DIOXYGENASE DOMAIN CONTAINING 1"/>
    <property type="match status" value="1"/>
</dbReference>
<dbReference type="InterPro" id="IPR008775">
    <property type="entry name" value="Phytyl_CoA_dOase-like"/>
</dbReference>
<proteinExistence type="predicted"/>
<reference evidence="1" key="1">
    <citation type="journal article" date="2014" name="Int. J. Syst. Evol. Microbiol.">
        <title>Complete genome sequence of Corynebacterium casei LMG S-19264T (=DSM 44701T), isolated from a smear-ripened cheese.</title>
        <authorList>
            <consortium name="US DOE Joint Genome Institute (JGI-PGF)"/>
            <person name="Walter F."/>
            <person name="Albersmeier A."/>
            <person name="Kalinowski J."/>
            <person name="Ruckert C."/>
        </authorList>
    </citation>
    <scope>NUCLEOTIDE SEQUENCE</scope>
    <source>
        <strain evidence="1">JCM 31311</strain>
    </source>
</reference>
<accession>A0A918F2K2</accession>
<organism evidence="1 2">
    <name type="scientific">Deinococcus ruber</name>
    <dbReference type="NCBI Taxonomy" id="1848197"/>
    <lineage>
        <taxon>Bacteria</taxon>
        <taxon>Thermotogati</taxon>
        <taxon>Deinococcota</taxon>
        <taxon>Deinococci</taxon>
        <taxon>Deinococcales</taxon>
        <taxon>Deinococcaceae</taxon>
        <taxon>Deinococcus</taxon>
    </lineage>
</organism>
<gene>
    <name evidence="1" type="ORF">GCM10008957_12850</name>
</gene>
<dbReference type="PANTHER" id="PTHR20883:SF46">
    <property type="entry name" value="PHYTANOYL-COA HYDROXYLASE"/>
    <property type="match status" value="1"/>
</dbReference>
<comment type="caution">
    <text evidence="1">The sequence shown here is derived from an EMBL/GenBank/DDBJ whole genome shotgun (WGS) entry which is preliminary data.</text>
</comment>
<protein>
    <recommendedName>
        <fullName evidence="3">Phytanoyl-CoA dioxygenase</fullName>
    </recommendedName>
</protein>
<keyword evidence="2" id="KW-1185">Reference proteome</keyword>
<dbReference type="SUPFAM" id="SSF51197">
    <property type="entry name" value="Clavaminate synthase-like"/>
    <property type="match status" value="1"/>
</dbReference>
<evidence type="ECO:0000313" key="2">
    <source>
        <dbReference type="Proteomes" id="UP000603865"/>
    </source>
</evidence>